<feature type="domain" description="EGF-like" evidence="7">
    <location>
        <begin position="96"/>
        <end position="132"/>
    </location>
</feature>
<name>A0AAD8C3V5_BIOPF</name>
<protein>
    <submittedName>
        <fullName evidence="8">Neurogenic locus notch protein 1</fullName>
    </submittedName>
</protein>
<feature type="domain" description="EGF-like" evidence="7">
    <location>
        <begin position="57"/>
        <end position="95"/>
    </location>
</feature>
<feature type="domain" description="EGF-like" evidence="7">
    <location>
        <begin position="12"/>
        <end position="53"/>
    </location>
</feature>
<evidence type="ECO:0000313" key="8">
    <source>
        <dbReference type="EMBL" id="KAK0065725.1"/>
    </source>
</evidence>
<feature type="domain" description="EGF-like" evidence="7">
    <location>
        <begin position="134"/>
        <end position="172"/>
    </location>
</feature>
<dbReference type="GO" id="GO:0005886">
    <property type="term" value="C:plasma membrane"/>
    <property type="evidence" value="ECO:0007669"/>
    <property type="project" value="TreeGrafter"/>
</dbReference>
<keyword evidence="4 6" id="KW-1015">Disulfide bond</keyword>
<dbReference type="FunFam" id="2.10.25.10:FF:000109">
    <property type="entry name" value="Notch homolog 4, [Drosophila]"/>
    <property type="match status" value="1"/>
</dbReference>
<comment type="caution">
    <text evidence="8">The sequence shown here is derived from an EMBL/GenBank/DDBJ whole genome shotgun (WGS) entry which is preliminary data.</text>
</comment>
<accession>A0AAD8C3V5</accession>
<dbReference type="SMART" id="SM00181">
    <property type="entry name" value="EGF"/>
    <property type="match status" value="5"/>
</dbReference>
<dbReference type="PROSITE" id="PS00022">
    <property type="entry name" value="EGF_1"/>
    <property type="match status" value="4"/>
</dbReference>
<feature type="disulfide bond" evidence="6">
    <location>
        <begin position="162"/>
        <end position="171"/>
    </location>
</feature>
<dbReference type="InterPro" id="IPR018097">
    <property type="entry name" value="EGF_Ca-bd_CS"/>
</dbReference>
<feature type="disulfide bond" evidence="6">
    <location>
        <begin position="43"/>
        <end position="52"/>
    </location>
</feature>
<sequence length="238" mass="26241">CGDNYIGEYCQDDNPCRNGFCMNDGKCDVIYNQNGDAKAECTCPVGFVGKICDLIDTNSACFKNPCRNGGKCIIRNTLTNYTCKCLIGFRGQHCEKEDYCASMPCRNGGSCSPNEGGFECACLAGYRGVTCMEDVDECAQDVHMCKNGGRCKNMYGSYQCQCTQEYTGTHCEDNYIPCLPSPCQNNGTCNKTGPYSYECFCPSGRCQQPRYPCILICRGIARVSVIFCYHLTAPPSFQ</sequence>
<dbReference type="AlphaFoldDB" id="A0AAD8C3V5"/>
<evidence type="ECO:0000256" key="3">
    <source>
        <dbReference type="ARBA" id="ARBA00022737"/>
    </source>
</evidence>
<dbReference type="GO" id="GO:0005509">
    <property type="term" value="F:calcium ion binding"/>
    <property type="evidence" value="ECO:0007669"/>
    <property type="project" value="InterPro"/>
</dbReference>
<gene>
    <name evidence="8" type="ORF">Bpfe_005158</name>
</gene>
<reference evidence="8" key="1">
    <citation type="journal article" date="2023" name="PLoS Negl. Trop. Dis.">
        <title>A genome sequence for Biomphalaria pfeifferi, the major vector snail for the human-infecting parasite Schistosoma mansoni.</title>
        <authorList>
            <person name="Bu L."/>
            <person name="Lu L."/>
            <person name="Laidemitt M.R."/>
            <person name="Zhang S.M."/>
            <person name="Mutuku M."/>
            <person name="Mkoji G."/>
            <person name="Steinauer M."/>
            <person name="Loker E.S."/>
        </authorList>
    </citation>
    <scope>NUCLEOTIDE SEQUENCE</scope>
    <source>
        <strain evidence="8">KasaAsao</strain>
    </source>
</reference>
<dbReference type="GO" id="GO:0007157">
    <property type="term" value="P:heterophilic cell-cell adhesion via plasma membrane cell adhesion molecules"/>
    <property type="evidence" value="ECO:0007669"/>
    <property type="project" value="TreeGrafter"/>
</dbReference>
<dbReference type="Pfam" id="PF07645">
    <property type="entry name" value="EGF_CA"/>
    <property type="match status" value="1"/>
</dbReference>
<evidence type="ECO:0000256" key="5">
    <source>
        <dbReference type="ARBA" id="ARBA00023180"/>
    </source>
</evidence>
<feature type="domain" description="EGF-like" evidence="7">
    <location>
        <begin position="174"/>
        <end position="207"/>
    </location>
</feature>
<feature type="disulfide bond" evidence="6">
    <location>
        <begin position="85"/>
        <end position="94"/>
    </location>
</feature>
<dbReference type="SMART" id="SM00179">
    <property type="entry name" value="EGF_CA"/>
    <property type="match status" value="4"/>
</dbReference>
<dbReference type="FunFam" id="2.10.25.10:FF:000118">
    <property type="entry name" value="protein delta homolog 2"/>
    <property type="match status" value="1"/>
</dbReference>
<evidence type="ECO:0000256" key="2">
    <source>
        <dbReference type="ARBA" id="ARBA00022729"/>
    </source>
</evidence>
<evidence type="ECO:0000256" key="4">
    <source>
        <dbReference type="ARBA" id="ARBA00023157"/>
    </source>
</evidence>
<dbReference type="PROSITE" id="PS01186">
    <property type="entry name" value="EGF_2"/>
    <property type="match status" value="3"/>
</dbReference>
<evidence type="ECO:0000256" key="1">
    <source>
        <dbReference type="ARBA" id="ARBA00022536"/>
    </source>
</evidence>
<dbReference type="PANTHER" id="PTHR24049:SF40">
    <property type="entry name" value="EGF-LIKE DOMAIN-CONTAINING PROTEIN"/>
    <property type="match status" value="1"/>
</dbReference>
<dbReference type="PRINTS" id="PR00010">
    <property type="entry name" value="EGFBLOOD"/>
</dbReference>
<dbReference type="CDD" id="cd00054">
    <property type="entry name" value="EGF_CA"/>
    <property type="match status" value="3"/>
</dbReference>
<feature type="disulfide bond" evidence="6">
    <location>
        <begin position="66"/>
        <end position="83"/>
    </location>
</feature>
<evidence type="ECO:0000256" key="6">
    <source>
        <dbReference type="PROSITE-ProRule" id="PRU00076"/>
    </source>
</evidence>
<dbReference type="Gene3D" id="2.10.25.10">
    <property type="entry name" value="Laminin"/>
    <property type="match status" value="5"/>
</dbReference>
<dbReference type="PROSITE" id="PS00010">
    <property type="entry name" value="ASX_HYDROXYL"/>
    <property type="match status" value="1"/>
</dbReference>
<feature type="disulfide bond" evidence="6">
    <location>
        <begin position="122"/>
        <end position="131"/>
    </location>
</feature>
<dbReference type="PROSITE" id="PS01187">
    <property type="entry name" value="EGF_CA"/>
    <property type="match status" value="1"/>
</dbReference>
<keyword evidence="9" id="KW-1185">Reference proteome</keyword>
<keyword evidence="1 6" id="KW-0245">EGF-like domain</keyword>
<dbReference type="Pfam" id="PF00008">
    <property type="entry name" value="EGF"/>
    <property type="match status" value="2"/>
</dbReference>
<reference evidence="8" key="2">
    <citation type="submission" date="2023-04" db="EMBL/GenBank/DDBJ databases">
        <authorList>
            <person name="Bu L."/>
            <person name="Lu L."/>
            <person name="Laidemitt M.R."/>
            <person name="Zhang S.M."/>
            <person name="Mutuku M."/>
            <person name="Mkoji G."/>
            <person name="Steinauer M."/>
            <person name="Loker E.S."/>
        </authorList>
    </citation>
    <scope>NUCLEOTIDE SEQUENCE</scope>
    <source>
        <strain evidence="8">KasaAsao</strain>
        <tissue evidence="8">Whole Snail</tissue>
    </source>
</reference>
<dbReference type="SUPFAM" id="SSF57196">
    <property type="entry name" value="EGF/Laminin"/>
    <property type="match status" value="4"/>
</dbReference>
<dbReference type="GO" id="GO:0045197">
    <property type="term" value="P:establishment or maintenance of epithelial cell apical/basal polarity"/>
    <property type="evidence" value="ECO:0007669"/>
    <property type="project" value="TreeGrafter"/>
</dbReference>
<dbReference type="PANTHER" id="PTHR24049">
    <property type="entry name" value="CRUMBS FAMILY MEMBER"/>
    <property type="match status" value="1"/>
</dbReference>
<dbReference type="FunFam" id="2.10.25.10:FF:000125">
    <property type="entry name" value="Neurogenic locus notch protein-like"/>
    <property type="match status" value="1"/>
</dbReference>
<dbReference type="GO" id="GO:0032991">
    <property type="term" value="C:protein-containing complex"/>
    <property type="evidence" value="ECO:0007669"/>
    <property type="project" value="TreeGrafter"/>
</dbReference>
<evidence type="ECO:0000313" key="9">
    <source>
        <dbReference type="Proteomes" id="UP001233172"/>
    </source>
</evidence>
<dbReference type="InterPro" id="IPR000742">
    <property type="entry name" value="EGF"/>
</dbReference>
<comment type="caution">
    <text evidence="6">Lacks conserved residue(s) required for the propagation of feature annotation.</text>
</comment>
<keyword evidence="5" id="KW-0325">Glycoprotein</keyword>
<dbReference type="InterPro" id="IPR000152">
    <property type="entry name" value="EGF-type_Asp/Asn_hydroxyl_site"/>
</dbReference>
<keyword evidence="3" id="KW-0677">Repeat</keyword>
<organism evidence="8 9">
    <name type="scientific">Biomphalaria pfeifferi</name>
    <name type="common">Bloodfluke planorb</name>
    <name type="synonym">Freshwater snail</name>
    <dbReference type="NCBI Taxonomy" id="112525"/>
    <lineage>
        <taxon>Eukaryota</taxon>
        <taxon>Metazoa</taxon>
        <taxon>Spiralia</taxon>
        <taxon>Lophotrochozoa</taxon>
        <taxon>Mollusca</taxon>
        <taxon>Gastropoda</taxon>
        <taxon>Heterobranchia</taxon>
        <taxon>Euthyneura</taxon>
        <taxon>Panpulmonata</taxon>
        <taxon>Hygrophila</taxon>
        <taxon>Lymnaeoidea</taxon>
        <taxon>Planorbidae</taxon>
        <taxon>Biomphalaria</taxon>
    </lineage>
</organism>
<dbReference type="InterPro" id="IPR051022">
    <property type="entry name" value="Notch_Cell-Fate_Det"/>
</dbReference>
<dbReference type="InterPro" id="IPR001881">
    <property type="entry name" value="EGF-like_Ca-bd_dom"/>
</dbReference>
<proteinExistence type="predicted"/>
<dbReference type="Proteomes" id="UP001233172">
    <property type="component" value="Unassembled WGS sequence"/>
</dbReference>
<feature type="non-terminal residue" evidence="8">
    <location>
        <position position="1"/>
    </location>
</feature>
<keyword evidence="2" id="KW-0732">Signal</keyword>
<dbReference type="InterPro" id="IPR049883">
    <property type="entry name" value="NOTCH1_EGF-like"/>
</dbReference>
<dbReference type="EMBL" id="JASAOG010000013">
    <property type="protein sequence ID" value="KAK0065725.1"/>
    <property type="molecule type" value="Genomic_DNA"/>
</dbReference>
<dbReference type="PROSITE" id="PS50026">
    <property type="entry name" value="EGF_3"/>
    <property type="match status" value="5"/>
</dbReference>
<evidence type="ECO:0000259" key="7">
    <source>
        <dbReference type="PROSITE" id="PS50026"/>
    </source>
</evidence>